<evidence type="ECO:0000313" key="6">
    <source>
        <dbReference type="Proteomes" id="UP001220010"/>
    </source>
</evidence>
<dbReference type="PANTHER" id="PTHR48108">
    <property type="entry name" value="CBS DOMAIN-CONTAINING PROTEIN CBSX2, CHLOROPLASTIC"/>
    <property type="match status" value="1"/>
</dbReference>
<accession>A0ABT5X6J1</accession>
<evidence type="ECO:0000256" key="2">
    <source>
        <dbReference type="ARBA" id="ARBA00023167"/>
    </source>
</evidence>
<dbReference type="Proteomes" id="UP001220010">
    <property type="component" value="Unassembled WGS sequence"/>
</dbReference>
<name>A0ABT5X6J1_9EURY</name>
<feature type="domain" description="CBS" evidence="4">
    <location>
        <begin position="6"/>
        <end position="61"/>
    </location>
</feature>
<keyword evidence="2" id="KW-0486">Methionine biosynthesis</keyword>
<evidence type="ECO:0000256" key="1">
    <source>
        <dbReference type="ARBA" id="ARBA00022737"/>
    </source>
</evidence>
<reference evidence="5 6" key="1">
    <citation type="submission" date="2023-03" db="EMBL/GenBank/DDBJ databases">
        <title>WGS of Methanotrichaceae archaeon Mx.</title>
        <authorList>
            <person name="Sorokin D.Y."/>
            <person name="Merkel A.Y."/>
        </authorList>
    </citation>
    <scope>NUCLEOTIDE SEQUENCE [LARGE SCALE GENOMIC DNA]</scope>
    <source>
        <strain evidence="5 6">Mx</strain>
    </source>
</reference>
<dbReference type="Gene3D" id="3.10.580.10">
    <property type="entry name" value="CBS-domain"/>
    <property type="match status" value="2"/>
</dbReference>
<dbReference type="PROSITE" id="PS51371">
    <property type="entry name" value="CBS"/>
    <property type="match status" value="3"/>
</dbReference>
<dbReference type="InterPro" id="IPR051462">
    <property type="entry name" value="CBS_domain-containing"/>
</dbReference>
<sequence>MLIKDIMTEPVSIDKSERITRALDIMEKHDLRRLLVTNDGNLAGTITMRQIARVLGTRQRVGMPASSLHVASATSDTIIKVDPDMKVEDAVFLLQKTSVLVVMEGEEILGWVRPKDMLKAIRMTGMAADAMRTPLTANSSDRLVHVRRVMLDQDVGRFPVMEGGKLVGMISERDVAKSLRAFRDLVQGGQQDPRIKNLLVSDVMSRGVKSLWVDTPLEEARKKMLEEDLGGMPVLNQKNELVGMLTRRCFFDYLVKSR</sequence>
<feature type="domain" description="CBS" evidence="4">
    <location>
        <begin position="130"/>
        <end position="185"/>
    </location>
</feature>
<dbReference type="SMART" id="SM00116">
    <property type="entry name" value="CBS"/>
    <property type="match status" value="4"/>
</dbReference>
<keyword evidence="2" id="KW-0028">Amino-acid biosynthesis</keyword>
<dbReference type="InterPro" id="IPR046342">
    <property type="entry name" value="CBS_dom_sf"/>
</dbReference>
<keyword evidence="1" id="KW-0677">Repeat</keyword>
<evidence type="ECO:0000256" key="3">
    <source>
        <dbReference type="PROSITE-ProRule" id="PRU00703"/>
    </source>
</evidence>
<gene>
    <name evidence="5" type="ORF">P0O15_03890</name>
</gene>
<dbReference type="Pfam" id="PF00571">
    <property type="entry name" value="CBS"/>
    <property type="match status" value="4"/>
</dbReference>
<dbReference type="EMBL" id="JARFPK010000010">
    <property type="protein sequence ID" value="MDF0590312.1"/>
    <property type="molecule type" value="Genomic_DNA"/>
</dbReference>
<keyword evidence="6" id="KW-1185">Reference proteome</keyword>
<evidence type="ECO:0000313" key="5">
    <source>
        <dbReference type="EMBL" id="MDF0590312.1"/>
    </source>
</evidence>
<feature type="domain" description="CBS" evidence="4">
    <location>
        <begin position="204"/>
        <end position="258"/>
    </location>
</feature>
<proteinExistence type="predicted"/>
<evidence type="ECO:0000259" key="4">
    <source>
        <dbReference type="PROSITE" id="PS51371"/>
    </source>
</evidence>
<dbReference type="SUPFAM" id="SSF54631">
    <property type="entry name" value="CBS-domain pair"/>
    <property type="match status" value="2"/>
</dbReference>
<dbReference type="RefSeq" id="WP_316966060.1">
    <property type="nucleotide sequence ID" value="NZ_JARFPK010000010.1"/>
</dbReference>
<dbReference type="InterPro" id="IPR000644">
    <property type="entry name" value="CBS_dom"/>
</dbReference>
<organism evidence="5 6">
    <name type="scientific">Candidatus Methanocrinis natronophilus</name>
    <dbReference type="NCBI Taxonomy" id="3033396"/>
    <lineage>
        <taxon>Archaea</taxon>
        <taxon>Methanobacteriati</taxon>
        <taxon>Methanobacteriota</taxon>
        <taxon>Stenosarchaea group</taxon>
        <taxon>Methanomicrobia</taxon>
        <taxon>Methanotrichales</taxon>
        <taxon>Methanotrichaceae</taxon>
        <taxon>Methanocrinis</taxon>
    </lineage>
</organism>
<dbReference type="PANTHER" id="PTHR48108:SF33">
    <property type="entry name" value="METHYLATED PROTEIN MJ0556"/>
    <property type="match status" value="1"/>
</dbReference>
<protein>
    <submittedName>
        <fullName evidence="5">CBS domain-containing protein</fullName>
    </submittedName>
</protein>
<comment type="caution">
    <text evidence="5">The sequence shown here is derived from an EMBL/GenBank/DDBJ whole genome shotgun (WGS) entry which is preliminary data.</text>
</comment>
<keyword evidence="3" id="KW-0129">CBS domain</keyword>